<dbReference type="InterPro" id="IPR011659">
    <property type="entry name" value="WD40"/>
</dbReference>
<dbReference type="EMBL" id="KL142390">
    <property type="protein sequence ID" value="KDR72116.1"/>
    <property type="molecule type" value="Genomic_DNA"/>
</dbReference>
<dbReference type="HOGENOM" id="CLU_000288_57_18_1"/>
<dbReference type="SUPFAM" id="SSF50978">
    <property type="entry name" value="WD40 repeat-like"/>
    <property type="match status" value="1"/>
</dbReference>
<feature type="non-terminal residue" evidence="4">
    <location>
        <position position="1"/>
    </location>
</feature>
<keyword evidence="2" id="KW-0677">Repeat</keyword>
<evidence type="ECO:0000256" key="1">
    <source>
        <dbReference type="ARBA" id="ARBA00022574"/>
    </source>
</evidence>
<keyword evidence="5" id="KW-1185">Reference proteome</keyword>
<gene>
    <name evidence="4" type="ORF">GALMADRAFT_36225</name>
</gene>
<dbReference type="SMART" id="SM00320">
    <property type="entry name" value="WD40"/>
    <property type="match status" value="5"/>
</dbReference>
<dbReference type="OrthoDB" id="674604at2759"/>
<dbReference type="PROSITE" id="PS50082">
    <property type="entry name" value="WD_REPEATS_2"/>
    <property type="match status" value="4"/>
</dbReference>
<dbReference type="InterPro" id="IPR001680">
    <property type="entry name" value="WD40_rpt"/>
</dbReference>
<evidence type="ECO:0000313" key="5">
    <source>
        <dbReference type="Proteomes" id="UP000027222"/>
    </source>
</evidence>
<feature type="non-terminal residue" evidence="4">
    <location>
        <position position="197"/>
    </location>
</feature>
<protein>
    <submittedName>
        <fullName evidence="4">Uncharacterized protein</fullName>
    </submittedName>
</protein>
<dbReference type="InterPro" id="IPR015943">
    <property type="entry name" value="WD40/YVTN_repeat-like_dom_sf"/>
</dbReference>
<keyword evidence="1 3" id="KW-0853">WD repeat</keyword>
<reference evidence="5" key="1">
    <citation type="journal article" date="2014" name="Proc. Natl. Acad. Sci. U.S.A.">
        <title>Extensive sampling of basidiomycete genomes demonstrates inadequacy of the white-rot/brown-rot paradigm for wood decay fungi.</title>
        <authorList>
            <person name="Riley R."/>
            <person name="Salamov A.A."/>
            <person name="Brown D.W."/>
            <person name="Nagy L.G."/>
            <person name="Floudas D."/>
            <person name="Held B.W."/>
            <person name="Levasseur A."/>
            <person name="Lombard V."/>
            <person name="Morin E."/>
            <person name="Otillar R."/>
            <person name="Lindquist E.A."/>
            <person name="Sun H."/>
            <person name="LaButti K.M."/>
            <person name="Schmutz J."/>
            <person name="Jabbour D."/>
            <person name="Luo H."/>
            <person name="Baker S.E."/>
            <person name="Pisabarro A.G."/>
            <person name="Walton J.D."/>
            <person name="Blanchette R.A."/>
            <person name="Henrissat B."/>
            <person name="Martin F."/>
            <person name="Cullen D."/>
            <person name="Hibbett D.S."/>
            <person name="Grigoriev I.V."/>
        </authorList>
    </citation>
    <scope>NUCLEOTIDE SEQUENCE [LARGE SCALE GENOMIC DNA]</scope>
    <source>
        <strain evidence="5">CBS 339.88</strain>
    </source>
</reference>
<name>A0A067SMH8_GALM3</name>
<dbReference type="Gene3D" id="2.130.10.10">
    <property type="entry name" value="YVTN repeat-like/Quinoprotein amine dehydrogenase"/>
    <property type="match status" value="2"/>
</dbReference>
<dbReference type="Pfam" id="PF07676">
    <property type="entry name" value="PD40"/>
    <property type="match status" value="1"/>
</dbReference>
<dbReference type="PANTHER" id="PTHR19848:SF8">
    <property type="entry name" value="F-BOX AND WD REPEAT DOMAIN CONTAINING 7"/>
    <property type="match status" value="1"/>
</dbReference>
<dbReference type="InterPro" id="IPR036322">
    <property type="entry name" value="WD40_repeat_dom_sf"/>
</dbReference>
<evidence type="ECO:0000256" key="3">
    <source>
        <dbReference type="PROSITE-ProRule" id="PRU00221"/>
    </source>
</evidence>
<dbReference type="STRING" id="685588.A0A067SMH8"/>
<accession>A0A067SMH8</accession>
<feature type="repeat" description="WD" evidence="3">
    <location>
        <begin position="123"/>
        <end position="155"/>
    </location>
</feature>
<feature type="repeat" description="WD" evidence="3">
    <location>
        <begin position="39"/>
        <end position="75"/>
    </location>
</feature>
<proteinExistence type="predicted"/>
<organism evidence="4 5">
    <name type="scientific">Galerina marginata (strain CBS 339.88)</name>
    <dbReference type="NCBI Taxonomy" id="685588"/>
    <lineage>
        <taxon>Eukaryota</taxon>
        <taxon>Fungi</taxon>
        <taxon>Dikarya</taxon>
        <taxon>Basidiomycota</taxon>
        <taxon>Agaricomycotina</taxon>
        <taxon>Agaricomycetes</taxon>
        <taxon>Agaricomycetidae</taxon>
        <taxon>Agaricales</taxon>
        <taxon>Agaricineae</taxon>
        <taxon>Strophariaceae</taxon>
        <taxon>Galerina</taxon>
    </lineage>
</organism>
<evidence type="ECO:0000256" key="2">
    <source>
        <dbReference type="ARBA" id="ARBA00022737"/>
    </source>
</evidence>
<dbReference type="InterPro" id="IPR020472">
    <property type="entry name" value="WD40_PAC1"/>
</dbReference>
<dbReference type="PROSITE" id="PS50294">
    <property type="entry name" value="WD_REPEATS_REGION"/>
    <property type="match status" value="2"/>
</dbReference>
<feature type="repeat" description="WD" evidence="3">
    <location>
        <begin position="1"/>
        <end position="32"/>
    </location>
</feature>
<dbReference type="Pfam" id="PF00400">
    <property type="entry name" value="WD40"/>
    <property type="match status" value="4"/>
</dbReference>
<dbReference type="AlphaFoldDB" id="A0A067SMH8"/>
<dbReference type="PANTHER" id="PTHR19848">
    <property type="entry name" value="WD40 REPEAT PROTEIN"/>
    <property type="match status" value="1"/>
</dbReference>
<dbReference type="InterPro" id="IPR019775">
    <property type="entry name" value="WD40_repeat_CS"/>
</dbReference>
<feature type="repeat" description="WD" evidence="3">
    <location>
        <begin position="168"/>
        <end position="197"/>
    </location>
</feature>
<dbReference type="Proteomes" id="UP000027222">
    <property type="component" value="Unassembled WGS sequence"/>
</dbReference>
<dbReference type="PRINTS" id="PR00320">
    <property type="entry name" value="GPROTEINBRPT"/>
</dbReference>
<evidence type="ECO:0000313" key="4">
    <source>
        <dbReference type="EMBL" id="KDR72116.1"/>
    </source>
</evidence>
<dbReference type="PROSITE" id="PS00678">
    <property type="entry name" value="WD_REPEATS_1"/>
    <property type="match status" value="1"/>
</dbReference>
<sequence length="197" mass="21433">SVRTMAFFPDGRRLVTGGHFDGHARIWDLENGIEDGPPLIGHSLPITSVAVSKRGLDVVTGGPDNKARVYDAASGFLKAEFDGGTSVIQSLRWFPDGRRLAFCSEKTIRILNTQDSSVDERPFHGHTQLIKSIAVSPHGRFIASGSNDGTLRFWNAVTRVQIGSPIPHSSPVNLVVFSPDGKSVLSVTEDSQVRLWD</sequence>